<evidence type="ECO:0000256" key="2">
    <source>
        <dbReference type="ARBA" id="ARBA00022490"/>
    </source>
</evidence>
<dbReference type="InterPro" id="IPR001158">
    <property type="entry name" value="DIX"/>
</dbReference>
<feature type="compositionally biased region" description="Low complexity" evidence="5">
    <location>
        <begin position="642"/>
        <end position="653"/>
    </location>
</feature>
<feature type="compositionally biased region" description="Polar residues" evidence="5">
    <location>
        <begin position="654"/>
        <end position="663"/>
    </location>
</feature>
<organism evidence="8 9">
    <name type="scientific">Aphidius gifuensis</name>
    <name type="common">Parasitoid wasp</name>
    <dbReference type="NCBI Taxonomy" id="684658"/>
    <lineage>
        <taxon>Eukaryota</taxon>
        <taxon>Metazoa</taxon>
        <taxon>Ecdysozoa</taxon>
        <taxon>Arthropoda</taxon>
        <taxon>Hexapoda</taxon>
        <taxon>Insecta</taxon>
        <taxon>Pterygota</taxon>
        <taxon>Neoptera</taxon>
        <taxon>Endopterygota</taxon>
        <taxon>Hymenoptera</taxon>
        <taxon>Apocrita</taxon>
        <taxon>Ichneumonoidea</taxon>
        <taxon>Braconidae</taxon>
        <taxon>Aphidiinae</taxon>
        <taxon>Aphidius</taxon>
    </lineage>
</organism>
<feature type="compositionally biased region" description="Polar residues" evidence="5">
    <location>
        <begin position="57"/>
        <end position="67"/>
    </location>
</feature>
<dbReference type="GO" id="GO:0060090">
    <property type="term" value="F:molecular adaptor activity"/>
    <property type="evidence" value="ECO:0007669"/>
    <property type="project" value="TreeGrafter"/>
</dbReference>
<feature type="region of interest" description="Disordered" evidence="5">
    <location>
        <begin position="1"/>
        <end position="72"/>
    </location>
</feature>
<comment type="caution">
    <text evidence="8">The sequence shown here is derived from an EMBL/GenBank/DDBJ whole genome shotgun (WGS) entry which is preliminary data.</text>
</comment>
<evidence type="ECO:0000313" key="8">
    <source>
        <dbReference type="EMBL" id="KAF7989453.1"/>
    </source>
</evidence>
<feature type="compositionally biased region" description="Basic and acidic residues" evidence="5">
    <location>
        <begin position="551"/>
        <end position="564"/>
    </location>
</feature>
<dbReference type="PROSITE" id="PS50132">
    <property type="entry name" value="RGS"/>
    <property type="match status" value="1"/>
</dbReference>
<dbReference type="SMART" id="SM00315">
    <property type="entry name" value="RGS"/>
    <property type="match status" value="1"/>
</dbReference>
<evidence type="ECO:0000256" key="3">
    <source>
        <dbReference type="ARBA" id="ARBA00022687"/>
    </source>
</evidence>
<dbReference type="GO" id="GO:0031625">
    <property type="term" value="F:ubiquitin protein ligase binding"/>
    <property type="evidence" value="ECO:0007669"/>
    <property type="project" value="TreeGrafter"/>
</dbReference>
<dbReference type="GO" id="GO:0005886">
    <property type="term" value="C:plasma membrane"/>
    <property type="evidence" value="ECO:0007669"/>
    <property type="project" value="TreeGrafter"/>
</dbReference>
<dbReference type="EMBL" id="JACMRX010000005">
    <property type="protein sequence ID" value="KAF7989453.1"/>
    <property type="molecule type" value="Genomic_DNA"/>
</dbReference>
<reference evidence="8 9" key="1">
    <citation type="submission" date="2020-08" db="EMBL/GenBank/DDBJ databases">
        <title>Aphidius gifuensis genome sequencing and assembly.</title>
        <authorList>
            <person name="Du Z."/>
        </authorList>
    </citation>
    <scope>NUCLEOTIDE SEQUENCE [LARGE SCALE GENOMIC DNA]</scope>
    <source>
        <strain evidence="8">YNYX2018</strain>
        <tissue evidence="8">Adults</tissue>
    </source>
</reference>
<dbReference type="AlphaFoldDB" id="A0A834XN51"/>
<dbReference type="PANTHER" id="PTHR46102">
    <property type="entry name" value="AXIN"/>
    <property type="match status" value="1"/>
</dbReference>
<evidence type="ECO:0008006" key="10">
    <source>
        <dbReference type="Google" id="ProtNLM"/>
    </source>
</evidence>
<dbReference type="InterPro" id="IPR043581">
    <property type="entry name" value="Axin-like"/>
</dbReference>
<dbReference type="GO" id="GO:0005737">
    <property type="term" value="C:cytoplasm"/>
    <property type="evidence" value="ECO:0007669"/>
    <property type="project" value="UniProtKB-SubCell"/>
</dbReference>
<dbReference type="GO" id="GO:0008013">
    <property type="term" value="F:beta-catenin binding"/>
    <property type="evidence" value="ECO:0007669"/>
    <property type="project" value="TreeGrafter"/>
</dbReference>
<dbReference type="InterPro" id="IPR036305">
    <property type="entry name" value="RGS_sf"/>
</dbReference>
<dbReference type="PANTHER" id="PTHR46102:SF2">
    <property type="entry name" value="AXIN"/>
    <property type="match status" value="1"/>
</dbReference>
<dbReference type="Gene3D" id="1.10.167.10">
    <property type="entry name" value="Regulator of G-protein Signalling 4, domain 2"/>
    <property type="match status" value="1"/>
</dbReference>
<sequence>MSGTRRKEGSYFNENSPRPPVPGEEATTSRFRPESPAPLTPRRSSVINKNNDKKFNPSISSNINNKLSPPMGFEPEGRCEEITMEKNSPKHTCLEWATDLCTLLKDEIGLNLFRKYLKQEEISDKPLIFWFSCEGLKDNNDDYKIQQLVKIINKRFIRRGHLPISAELKTEIQRKIDANKFDKHIYDEIQKKVEKHIENTVYENFKRSDIYLNLIHETRNNNFFPDEKNLSTSDMSLSCGANSLLPTLHEDSEFIGGHMTQSACNTPGEFKLTQDILMKTQKTRAANLLPKPEAFAGDGISLGRRNNRTQAIRFNRQMKESLKLNHNVESNIAIIPRTAYVTKNSKKSLSHDEFAEVICSKLEKVLKEREENDKIERCIKNPTTDDDDNSKIDGFTDDNDHILDDHLSRVWPKSRSPGIDTPCGDNLQDIKNSLATVRSLKSRKDKDVFSTLSIDSGNIPDLNEIANAAGSVHSYSSTIPKSKSVPSEYAESLSKLEPYQSGNHNIAAKHSITKKSTTELTDSGVSVVSDTRPAIPAKGYRASTWSAQQDIKPDSKNTRQQKYDWSRPAQPIATVPGMPLLPVPNTSIQLEEARRRLEENTRSWNDCSSSISSVNSINRHYQVPTKQQQQHHHQQQQHDAVSLHSVSHLSSVSNPSTLRRSHQSNDNYTRVYIMVSDDKVPYLIKIPGHNITLRQFKEHLPQKGNHRYFFKTKIEDPDIEIFWEEITDDLEILPLWNGTIRAQVKPVD</sequence>
<protein>
    <recommendedName>
        <fullName evidence="10">Axin</fullName>
    </recommendedName>
</protein>
<feature type="domain" description="RGS" evidence="6">
    <location>
        <begin position="99"/>
        <end position="215"/>
    </location>
</feature>
<evidence type="ECO:0000259" key="6">
    <source>
        <dbReference type="PROSITE" id="PS50132"/>
    </source>
</evidence>
<dbReference type="InterPro" id="IPR038207">
    <property type="entry name" value="DIX_dom_sf"/>
</dbReference>
<dbReference type="InterPro" id="IPR029071">
    <property type="entry name" value="Ubiquitin-like_domsf"/>
</dbReference>
<dbReference type="Pfam" id="PF08833">
    <property type="entry name" value="Axin_b-cat_bind"/>
    <property type="match status" value="1"/>
</dbReference>
<dbReference type="InterPro" id="IPR014936">
    <property type="entry name" value="Axin_b-cat-bd"/>
</dbReference>
<dbReference type="GO" id="GO:0090090">
    <property type="term" value="P:negative regulation of canonical Wnt signaling pathway"/>
    <property type="evidence" value="ECO:0007669"/>
    <property type="project" value="InterPro"/>
</dbReference>
<evidence type="ECO:0000256" key="4">
    <source>
        <dbReference type="PROSITE-ProRule" id="PRU00069"/>
    </source>
</evidence>
<dbReference type="Proteomes" id="UP000639338">
    <property type="component" value="Unassembled WGS sequence"/>
</dbReference>
<dbReference type="GO" id="GO:0005634">
    <property type="term" value="C:nucleus"/>
    <property type="evidence" value="ECO:0007669"/>
    <property type="project" value="TreeGrafter"/>
</dbReference>
<dbReference type="Pfam" id="PF00615">
    <property type="entry name" value="RGS"/>
    <property type="match status" value="1"/>
</dbReference>
<dbReference type="SMART" id="SM00021">
    <property type="entry name" value="DAX"/>
    <property type="match status" value="1"/>
</dbReference>
<dbReference type="Pfam" id="PF00778">
    <property type="entry name" value="DIX"/>
    <property type="match status" value="1"/>
</dbReference>
<gene>
    <name evidence="8" type="ORF">HCN44_008127</name>
</gene>
<dbReference type="OrthoDB" id="10007451at2759"/>
<dbReference type="GO" id="GO:0032436">
    <property type="term" value="P:positive regulation of proteasomal ubiquitin-dependent protein catabolic process"/>
    <property type="evidence" value="ECO:0007669"/>
    <property type="project" value="TreeGrafter"/>
</dbReference>
<evidence type="ECO:0000259" key="7">
    <source>
        <dbReference type="PROSITE" id="PS50841"/>
    </source>
</evidence>
<comment type="subcellular location">
    <subcellularLocation>
        <location evidence="1">Cytoplasm</location>
    </subcellularLocation>
</comment>
<dbReference type="GO" id="GO:0016055">
    <property type="term" value="P:Wnt signaling pathway"/>
    <property type="evidence" value="ECO:0007669"/>
    <property type="project" value="UniProtKB-KW"/>
</dbReference>
<evidence type="ECO:0000256" key="1">
    <source>
        <dbReference type="ARBA" id="ARBA00004496"/>
    </source>
</evidence>
<dbReference type="SUPFAM" id="SSF54236">
    <property type="entry name" value="Ubiquitin-like"/>
    <property type="match status" value="1"/>
</dbReference>
<feature type="region of interest" description="Disordered" evidence="5">
    <location>
        <begin position="542"/>
        <end position="564"/>
    </location>
</feature>
<evidence type="ECO:0000256" key="5">
    <source>
        <dbReference type="SAM" id="MobiDB-lite"/>
    </source>
</evidence>
<proteinExistence type="predicted"/>
<dbReference type="GO" id="GO:0030877">
    <property type="term" value="C:beta-catenin destruction complex"/>
    <property type="evidence" value="ECO:0007669"/>
    <property type="project" value="TreeGrafter"/>
</dbReference>
<keyword evidence="3 4" id="KW-0879">Wnt signaling pathway</keyword>
<dbReference type="GO" id="GO:0048468">
    <property type="term" value="P:cell development"/>
    <property type="evidence" value="ECO:0007669"/>
    <property type="project" value="TreeGrafter"/>
</dbReference>
<keyword evidence="9" id="KW-1185">Reference proteome</keyword>
<dbReference type="InterPro" id="IPR044926">
    <property type="entry name" value="RGS_subdomain_2"/>
</dbReference>
<evidence type="ECO:0000313" key="9">
    <source>
        <dbReference type="Proteomes" id="UP000639338"/>
    </source>
</evidence>
<dbReference type="GO" id="GO:0019901">
    <property type="term" value="F:protein kinase binding"/>
    <property type="evidence" value="ECO:0007669"/>
    <property type="project" value="TreeGrafter"/>
</dbReference>
<dbReference type="PROSITE" id="PS50841">
    <property type="entry name" value="DIX"/>
    <property type="match status" value="1"/>
</dbReference>
<dbReference type="SUPFAM" id="SSF48097">
    <property type="entry name" value="Regulator of G-protein signaling, RGS"/>
    <property type="match status" value="1"/>
</dbReference>
<dbReference type="InterPro" id="IPR016137">
    <property type="entry name" value="RGS"/>
</dbReference>
<feature type="region of interest" description="Disordered" evidence="5">
    <location>
        <begin position="622"/>
        <end position="663"/>
    </location>
</feature>
<feature type="domain" description="DIX" evidence="7">
    <location>
        <begin position="666"/>
        <end position="748"/>
    </location>
</feature>
<dbReference type="Gene3D" id="2.40.240.130">
    <property type="match status" value="1"/>
</dbReference>
<keyword evidence="2" id="KW-0963">Cytoplasm</keyword>
<dbReference type="InterPro" id="IPR024066">
    <property type="entry name" value="RGS_subdom1/3"/>
</dbReference>
<name>A0A834XN51_APHGI</name>
<dbReference type="Gene3D" id="1.10.196.10">
    <property type="match status" value="1"/>
</dbReference>
<accession>A0A834XN51</accession>